<keyword evidence="5" id="KW-0808">Transferase</keyword>
<dbReference type="GO" id="GO:0000026">
    <property type="term" value="F:alpha-1,2-mannosyltransferase activity"/>
    <property type="evidence" value="ECO:0007669"/>
    <property type="project" value="Ensembl"/>
</dbReference>
<feature type="region of interest" description="Disordered" evidence="15">
    <location>
        <begin position="499"/>
        <end position="520"/>
    </location>
</feature>
<dbReference type="Proteomes" id="UP000008225">
    <property type="component" value="Chromosome 10"/>
</dbReference>
<keyword evidence="7 14" id="KW-0256">Endoplasmic reticulum</keyword>
<dbReference type="PANTHER" id="PTHR22760">
    <property type="entry name" value="GLYCOSYLTRANSFERASE"/>
    <property type="match status" value="1"/>
</dbReference>
<keyword evidence="10" id="KW-0206">Cytoskeleton</keyword>
<keyword evidence="4 14" id="KW-0328">Glycosyltransferase</keyword>
<evidence type="ECO:0000256" key="7">
    <source>
        <dbReference type="ARBA" id="ARBA00022824"/>
    </source>
</evidence>
<gene>
    <name evidence="16" type="primary">PIGB</name>
    <name evidence="16" type="synonym">PIERCE2</name>
</gene>
<keyword evidence="3" id="KW-0963">Cytoplasm</keyword>
<dbReference type="Pfam" id="PF03901">
    <property type="entry name" value="Glyco_transf_22"/>
    <property type="match status" value="1"/>
</dbReference>
<keyword evidence="17" id="KW-1185">Reference proteome</keyword>
<dbReference type="GO" id="GO:0006506">
    <property type="term" value="P:GPI anchor biosynthetic process"/>
    <property type="evidence" value="ECO:0007669"/>
    <property type="project" value="Ensembl"/>
</dbReference>
<comment type="function">
    <text evidence="13">Alpha-1,2-mannosyltransferase that catalyzes the transfer of the third mannose, via an alpha-1,2 bond, from a dolichol-phosphate-mannose (Dol-P-Man) to an alpha-D-Man-(1-&gt;6)-2-PEtn-alpha-D-Man-(1-&gt;4)-alpha-D-GlcN-(1-&gt;6)-(1-radyl,2-acyl-sn-glycero-3-phospho)-2-acyl-inositol intermediate to generate an alpha-D-Man-(1-&gt;2)-alpha-D-Man-(1-&gt;6)-2-PEtn-alpha-D-Man-(1-&gt;4)-alpha-D-GlcN-(1-&gt;6)-(1-radyl,2-acyl-sn-glycero-3-phospho)-2-acyl-inositol (also termed H6) and participates in the nineth step of the glycosylphosphatidylinositol-anchor biosynthesis. May also add the third mannose to an alpha-D-Man-(1-&gt;6)-alpha-D-Man-(1-&gt;4)-alpha-D-GlcN-(1-&gt;6)-(1-radyl,2-acyl-sn-glycero-3-phospho)-2-acyl-inositol (also termed H3) intermediate generating an alpha-D-Man-(1-&gt;2)-alpha-D-Man-(1-&gt;6)-alpha-D-Man-(1-&gt;4)-alpha-D-GlcN-(1-&gt;6)-(1-radyl,2-acyl-sn-glycero-3-phospho)-2-acyl-inositol (also termed H4).</text>
</comment>
<dbReference type="AlphaFoldDB" id="A0A8I3WRL0"/>
<feature type="transmembrane region" description="Helical" evidence="14">
    <location>
        <begin position="52"/>
        <end position="73"/>
    </location>
</feature>
<keyword evidence="8 14" id="KW-1133">Transmembrane helix</keyword>
<evidence type="ECO:0000256" key="6">
    <source>
        <dbReference type="ARBA" id="ARBA00022692"/>
    </source>
</evidence>
<evidence type="ECO:0000256" key="10">
    <source>
        <dbReference type="ARBA" id="ARBA00023212"/>
    </source>
</evidence>
<dbReference type="GO" id="GO:0005879">
    <property type="term" value="C:axonemal microtubule"/>
    <property type="evidence" value="ECO:0007669"/>
    <property type="project" value="InterPro"/>
</dbReference>
<name>A0A8I3WRL0_CALJA</name>
<organism evidence="16 17">
    <name type="scientific">Callithrix jacchus</name>
    <name type="common">White-tufted-ear marmoset</name>
    <name type="synonym">Simia Jacchus</name>
    <dbReference type="NCBI Taxonomy" id="9483"/>
    <lineage>
        <taxon>Eukaryota</taxon>
        <taxon>Metazoa</taxon>
        <taxon>Chordata</taxon>
        <taxon>Craniata</taxon>
        <taxon>Vertebrata</taxon>
        <taxon>Euteleostomi</taxon>
        <taxon>Mammalia</taxon>
        <taxon>Eutheria</taxon>
        <taxon>Euarchontoglires</taxon>
        <taxon>Primates</taxon>
        <taxon>Haplorrhini</taxon>
        <taxon>Platyrrhini</taxon>
        <taxon>Cebidae</taxon>
        <taxon>Callitrichinae</taxon>
        <taxon>Callithrix</taxon>
        <taxon>Callithrix</taxon>
    </lineage>
</organism>
<feature type="transmembrane region" description="Helical" evidence="14">
    <location>
        <begin position="379"/>
        <end position="397"/>
    </location>
</feature>
<dbReference type="Ensembl" id="ENSCJAT00000130843.1">
    <property type="protein sequence ID" value="ENSCJAP00000089509.1"/>
    <property type="gene ID" value="ENSCJAG00000002283.4"/>
</dbReference>
<dbReference type="GO" id="GO:0035082">
    <property type="term" value="P:axoneme assembly"/>
    <property type="evidence" value="ECO:0007669"/>
    <property type="project" value="InterPro"/>
</dbReference>
<accession>A0A8I3WRL0</accession>
<reference evidence="16 17" key="1">
    <citation type="submission" date="2009-03" db="EMBL/GenBank/DDBJ databases">
        <authorList>
            <person name="Warren W."/>
            <person name="Ye L."/>
            <person name="Minx P."/>
            <person name="Worley K."/>
            <person name="Gibbs R."/>
            <person name="Wilson R.K."/>
        </authorList>
    </citation>
    <scope>NUCLEOTIDE SEQUENCE [LARGE SCALE GENOMIC DNA]</scope>
</reference>
<dbReference type="InterPro" id="IPR005599">
    <property type="entry name" value="GPI_mannosylTrfase"/>
</dbReference>
<evidence type="ECO:0000256" key="8">
    <source>
        <dbReference type="ARBA" id="ARBA00022989"/>
    </source>
</evidence>
<evidence type="ECO:0000256" key="4">
    <source>
        <dbReference type="ARBA" id="ARBA00022676"/>
    </source>
</evidence>
<dbReference type="EC" id="2.4.1.-" evidence="14"/>
<evidence type="ECO:0000256" key="9">
    <source>
        <dbReference type="ARBA" id="ARBA00023136"/>
    </source>
</evidence>
<reference evidence="16" key="3">
    <citation type="submission" date="2025-09" db="UniProtKB">
        <authorList>
            <consortium name="Ensembl"/>
        </authorList>
    </citation>
    <scope>IDENTIFICATION</scope>
</reference>
<evidence type="ECO:0000256" key="3">
    <source>
        <dbReference type="ARBA" id="ARBA00022490"/>
    </source>
</evidence>
<evidence type="ECO:0000256" key="13">
    <source>
        <dbReference type="ARBA" id="ARBA00093333"/>
    </source>
</evidence>
<keyword evidence="11" id="KW-0966">Cell projection</keyword>
<dbReference type="GO" id="GO:0005789">
    <property type="term" value="C:endoplasmic reticulum membrane"/>
    <property type="evidence" value="ECO:0007669"/>
    <property type="project" value="UniProtKB-SubCell"/>
</dbReference>
<comment type="subunit">
    <text evidence="12">Microtubule inner protein component of sperm flagellar doublet microtubules. Interacts with CFAP53, ODAD1 and ODAD3; the interactions link the outer dynein arms docking complex (ODA-DC) to the internal microtubule inner proteins (MIP) in cilium axoneme.</text>
</comment>
<evidence type="ECO:0000256" key="15">
    <source>
        <dbReference type="SAM" id="MobiDB-lite"/>
    </source>
</evidence>
<reference evidence="16" key="2">
    <citation type="submission" date="2025-08" db="UniProtKB">
        <authorList>
            <consortium name="Ensembl"/>
        </authorList>
    </citation>
    <scope>IDENTIFICATION</scope>
</reference>
<evidence type="ECO:0000256" key="2">
    <source>
        <dbReference type="ARBA" id="ARBA00004477"/>
    </source>
</evidence>
<dbReference type="InterPro" id="IPR026507">
    <property type="entry name" value="PIRC1/2"/>
</dbReference>
<dbReference type="Pfam" id="PF14892">
    <property type="entry name" value="PIRC1_2"/>
    <property type="match status" value="1"/>
</dbReference>
<evidence type="ECO:0000256" key="14">
    <source>
        <dbReference type="RuleBase" id="RU363075"/>
    </source>
</evidence>
<evidence type="ECO:0000313" key="16">
    <source>
        <dbReference type="Ensembl" id="ENSCJAP00000089509.1"/>
    </source>
</evidence>
<feature type="transmembrane region" description="Helical" evidence="14">
    <location>
        <begin position="331"/>
        <end position="347"/>
    </location>
</feature>
<sequence length="612" mass="71228">MDRDGSDSSLTLLGLQNRSHKNIKLRKRKSTLYFSTQEKSARRPGDLLGENLYLLLFTIALRILNCFLVQTSFVPDEYWQSLEVAHHMVFNYGYLTWEWTEKLRGYTYPLIFASIYKILHLLGKDTVQLLIWIPRLAQALLSAVADVRLYSLMKQLENQEVARWVFFCQLCSWFTWYCCTRTLTNTMETVLTIIALFYYPLEGSKSMNSVKYSSLVALAFIIRPTAVIPWTPLLFRHFCQEPRKLDLILHHFSPVGFVTLSLSLMIDRIFFGQWTLVQFNFLKFNVLQNLGTFYGSHPWHWYLSQGFPVILGTHLPFFIHGCFLAPKRYRILLVTVLWTLLVYSMLSHKEFRFIYPVLPFCMVFCGYSLTHLKTWKKPALSFLFLSNLFLALYTGLVHQRGTLDVMSHIQKVCYNNPNKPSASVFVMMPCHSTPYYSHVHCPLPMRFLQCPPDLTGKSQYLDEADIFYLNPLNWLQREFHEDASLPTHLIIFSILEKDKKSTSPSNSDTEMKSEQRPPCVNPGNPVFSCMLDPKTLQTATSLSKPQMIIYKTNSSHYGEFLPIPQFFPCNYTPKEQVFSSHIRATGFYQNNTLNTAPDRTRTLDFPNFQHTL</sequence>
<evidence type="ECO:0000313" key="17">
    <source>
        <dbReference type="Proteomes" id="UP000008225"/>
    </source>
</evidence>
<feature type="transmembrane region" description="Helical" evidence="14">
    <location>
        <begin position="213"/>
        <end position="235"/>
    </location>
</feature>
<evidence type="ECO:0000256" key="11">
    <source>
        <dbReference type="ARBA" id="ARBA00023273"/>
    </source>
</evidence>
<evidence type="ECO:0000256" key="12">
    <source>
        <dbReference type="ARBA" id="ARBA00046397"/>
    </source>
</evidence>
<dbReference type="GeneTree" id="ENSGT00950000183090"/>
<proteinExistence type="inferred from homology"/>
<feature type="transmembrane region" description="Helical" evidence="14">
    <location>
        <begin position="299"/>
        <end position="319"/>
    </location>
</feature>
<feature type="transmembrane region" description="Helical" evidence="14">
    <location>
        <begin position="247"/>
        <end position="266"/>
    </location>
</feature>
<keyword evidence="9 14" id="KW-0472">Membrane</keyword>
<keyword evidence="6 14" id="KW-0812">Transmembrane</keyword>
<dbReference type="PANTHER" id="PTHR22760:SF4">
    <property type="entry name" value="GPI MANNOSYLTRANSFERASE 3"/>
    <property type="match status" value="1"/>
</dbReference>
<comment type="similarity">
    <text evidence="14">Belongs to the glycosyltransferase 22 family.</text>
</comment>
<protein>
    <recommendedName>
        <fullName evidence="14">Mannosyltransferase</fullName>
        <ecNumber evidence="14">2.4.1.-</ecNumber>
    </recommendedName>
</protein>
<feature type="transmembrane region" description="Helical" evidence="14">
    <location>
        <begin position="353"/>
        <end position="372"/>
    </location>
</feature>
<evidence type="ECO:0000256" key="1">
    <source>
        <dbReference type="ARBA" id="ARBA00004430"/>
    </source>
</evidence>
<evidence type="ECO:0000256" key="5">
    <source>
        <dbReference type="ARBA" id="ARBA00022679"/>
    </source>
</evidence>
<comment type="subcellular location">
    <subcellularLocation>
        <location evidence="1">Cytoplasm</location>
        <location evidence="1">Cytoskeleton</location>
        <location evidence="1">Cilium axoneme</location>
    </subcellularLocation>
    <subcellularLocation>
        <location evidence="2 14">Endoplasmic reticulum membrane</location>
        <topology evidence="2 14">Multi-pass membrane protein</topology>
    </subcellularLocation>
</comment>